<feature type="region of interest" description="Disordered" evidence="1">
    <location>
        <begin position="44"/>
        <end position="76"/>
    </location>
</feature>
<dbReference type="AlphaFoldDB" id="A0AAE0PEC5"/>
<evidence type="ECO:0000256" key="1">
    <source>
        <dbReference type="SAM" id="MobiDB-lite"/>
    </source>
</evidence>
<dbReference type="SUPFAM" id="SSF50475">
    <property type="entry name" value="FMN-binding split barrel"/>
    <property type="match status" value="1"/>
</dbReference>
<evidence type="ECO:0000259" key="2">
    <source>
        <dbReference type="Pfam" id="PF16242"/>
    </source>
</evidence>
<sequence>MRTIFTRALCAASKPSTIPATTTTRTIFQALPSLQHSSIISQRPYTTTNSRKQQVKMSGNNGGFSNADTGSKPADPYKKANLDTEVPLEQKIKDLTGFMTGNKFSMMTTRDAKTGYLLSRCMALAATENGGIDLLFHTNTESGKTDDLSSDQHINISFLNSTTGDWASVSGTASIVTDRGLVKQHYSPQLKAWLGDLGDGVHDGGPEDPRIGIIRVKMVTAHYAISTKNIVGKVADVAQGAITGKPASVNKLREISEQEVQSWRSSAH</sequence>
<name>A0AAE0PEC5_SORBR</name>
<dbReference type="PANTHER" id="PTHR34818:SF1">
    <property type="entry name" value="PROTEIN BLI-3"/>
    <property type="match status" value="1"/>
</dbReference>
<keyword evidence="4" id="KW-1185">Reference proteome</keyword>
<reference evidence="3" key="1">
    <citation type="journal article" date="2023" name="Mol. Phylogenet. Evol.">
        <title>Genome-scale phylogeny and comparative genomics of the fungal order Sordariales.</title>
        <authorList>
            <person name="Hensen N."/>
            <person name="Bonometti L."/>
            <person name="Westerberg I."/>
            <person name="Brannstrom I.O."/>
            <person name="Guillou S."/>
            <person name="Cros-Aarteil S."/>
            <person name="Calhoun S."/>
            <person name="Haridas S."/>
            <person name="Kuo A."/>
            <person name="Mondo S."/>
            <person name="Pangilinan J."/>
            <person name="Riley R."/>
            <person name="LaButti K."/>
            <person name="Andreopoulos B."/>
            <person name="Lipzen A."/>
            <person name="Chen C."/>
            <person name="Yan M."/>
            <person name="Daum C."/>
            <person name="Ng V."/>
            <person name="Clum A."/>
            <person name="Steindorff A."/>
            <person name="Ohm R.A."/>
            <person name="Martin F."/>
            <person name="Silar P."/>
            <person name="Natvig D.O."/>
            <person name="Lalanne C."/>
            <person name="Gautier V."/>
            <person name="Ament-Velasquez S.L."/>
            <person name="Kruys A."/>
            <person name="Hutchinson M.I."/>
            <person name="Powell A.J."/>
            <person name="Barry K."/>
            <person name="Miller A.N."/>
            <person name="Grigoriev I.V."/>
            <person name="Debuchy R."/>
            <person name="Gladieux P."/>
            <person name="Hiltunen Thoren M."/>
            <person name="Johannesson H."/>
        </authorList>
    </citation>
    <scope>NUCLEOTIDE SEQUENCE</scope>
    <source>
        <strain evidence="3">FGSC 1904</strain>
    </source>
</reference>
<dbReference type="EMBL" id="JAUTDP010000006">
    <property type="protein sequence ID" value="KAK3398322.1"/>
    <property type="molecule type" value="Genomic_DNA"/>
</dbReference>
<accession>A0AAE0PEC5</accession>
<dbReference type="InterPro" id="IPR038725">
    <property type="entry name" value="YdaG_split_barrel_FMN-bd"/>
</dbReference>
<dbReference type="InterPro" id="IPR012349">
    <property type="entry name" value="Split_barrel_FMN-bd"/>
</dbReference>
<dbReference type="InterPro" id="IPR052917">
    <property type="entry name" value="Stress-Dev_Protein"/>
</dbReference>
<reference evidence="3" key="2">
    <citation type="submission" date="2023-07" db="EMBL/GenBank/DDBJ databases">
        <authorList>
            <consortium name="Lawrence Berkeley National Laboratory"/>
            <person name="Haridas S."/>
            <person name="Hensen N."/>
            <person name="Bonometti L."/>
            <person name="Westerberg I."/>
            <person name="Brannstrom I.O."/>
            <person name="Guillou S."/>
            <person name="Cros-Aarteil S."/>
            <person name="Calhoun S."/>
            <person name="Kuo A."/>
            <person name="Mondo S."/>
            <person name="Pangilinan J."/>
            <person name="Riley R."/>
            <person name="LaButti K."/>
            <person name="Andreopoulos B."/>
            <person name="Lipzen A."/>
            <person name="Chen C."/>
            <person name="Yanf M."/>
            <person name="Daum C."/>
            <person name="Ng V."/>
            <person name="Clum A."/>
            <person name="Steindorff A."/>
            <person name="Ohm R."/>
            <person name="Martin F."/>
            <person name="Silar P."/>
            <person name="Natvig D."/>
            <person name="Lalanne C."/>
            <person name="Gautier V."/>
            <person name="Ament-velasquez S.L."/>
            <person name="Kruys A."/>
            <person name="Hutchinson M.I."/>
            <person name="Powell A.J."/>
            <person name="Barry K."/>
            <person name="Miller A.N."/>
            <person name="Grigoriev I.V."/>
            <person name="Debuchy R."/>
            <person name="Gladieux P."/>
            <person name="Thoren M.H."/>
            <person name="Johannesson H."/>
        </authorList>
    </citation>
    <scope>NUCLEOTIDE SEQUENCE</scope>
    <source>
        <strain evidence="3">FGSC 1904</strain>
    </source>
</reference>
<dbReference type="Gene3D" id="2.30.110.10">
    <property type="entry name" value="Electron Transport, Fmn-binding Protein, Chain A"/>
    <property type="match status" value="1"/>
</dbReference>
<protein>
    <submittedName>
        <fullName evidence="3">Protein bli-3</fullName>
    </submittedName>
</protein>
<dbReference type="PANTHER" id="PTHR34818">
    <property type="entry name" value="PROTEIN BLI-3"/>
    <property type="match status" value="1"/>
</dbReference>
<proteinExistence type="predicted"/>
<dbReference type="Pfam" id="PF16242">
    <property type="entry name" value="Pyrid_ox_like"/>
    <property type="match status" value="1"/>
</dbReference>
<evidence type="ECO:0000313" key="3">
    <source>
        <dbReference type="EMBL" id="KAK3398322.1"/>
    </source>
</evidence>
<comment type="caution">
    <text evidence="3">The sequence shown here is derived from an EMBL/GenBank/DDBJ whole genome shotgun (WGS) entry which is preliminary data.</text>
</comment>
<organism evidence="3 4">
    <name type="scientific">Sordaria brevicollis</name>
    <dbReference type="NCBI Taxonomy" id="83679"/>
    <lineage>
        <taxon>Eukaryota</taxon>
        <taxon>Fungi</taxon>
        <taxon>Dikarya</taxon>
        <taxon>Ascomycota</taxon>
        <taxon>Pezizomycotina</taxon>
        <taxon>Sordariomycetes</taxon>
        <taxon>Sordariomycetidae</taxon>
        <taxon>Sordariales</taxon>
        <taxon>Sordariaceae</taxon>
        <taxon>Sordaria</taxon>
    </lineage>
</organism>
<gene>
    <name evidence="3" type="ORF">B0T20DRAFT_352923</name>
</gene>
<dbReference type="Proteomes" id="UP001281003">
    <property type="component" value="Unassembled WGS sequence"/>
</dbReference>
<feature type="domain" description="General stress protein FMN-binding split barrel" evidence="2">
    <location>
        <begin position="92"/>
        <end position="245"/>
    </location>
</feature>
<evidence type="ECO:0000313" key="4">
    <source>
        <dbReference type="Proteomes" id="UP001281003"/>
    </source>
</evidence>
<feature type="compositionally biased region" description="Polar residues" evidence="1">
    <location>
        <begin position="44"/>
        <end position="69"/>
    </location>
</feature>